<reference evidence="8" key="1">
    <citation type="submission" date="2012-12" db="EMBL/GenBank/DDBJ databases">
        <authorList>
            <person name="Hellsten U."/>
            <person name="Grimwood J."/>
            <person name="Chapman J.A."/>
            <person name="Shapiro H."/>
            <person name="Aerts A."/>
            <person name="Otillar R.P."/>
            <person name="Terry A.Y."/>
            <person name="Boore J.L."/>
            <person name="Simakov O."/>
            <person name="Marletaz F."/>
            <person name="Cho S.-J."/>
            <person name="Edsinger-Gonzales E."/>
            <person name="Havlak P."/>
            <person name="Kuo D.-H."/>
            <person name="Larsson T."/>
            <person name="Lv J."/>
            <person name="Arendt D."/>
            <person name="Savage R."/>
            <person name="Osoegawa K."/>
            <person name="de Jong P."/>
            <person name="Lindberg D.R."/>
            <person name="Seaver E.C."/>
            <person name="Weisblat D.A."/>
            <person name="Putnam N.H."/>
            <person name="Grigoriev I.V."/>
            <person name="Rokhsar D.S."/>
        </authorList>
    </citation>
    <scope>NUCLEOTIDE SEQUENCE</scope>
</reference>
<organism evidence="7 8">
    <name type="scientific">Helobdella robusta</name>
    <name type="common">Californian leech</name>
    <dbReference type="NCBI Taxonomy" id="6412"/>
    <lineage>
        <taxon>Eukaryota</taxon>
        <taxon>Metazoa</taxon>
        <taxon>Spiralia</taxon>
        <taxon>Lophotrochozoa</taxon>
        <taxon>Annelida</taxon>
        <taxon>Clitellata</taxon>
        <taxon>Hirudinea</taxon>
        <taxon>Rhynchobdellida</taxon>
        <taxon>Glossiphoniidae</taxon>
        <taxon>Helobdella</taxon>
    </lineage>
</organism>
<reference evidence="7" key="3">
    <citation type="submission" date="2015-06" db="UniProtKB">
        <authorList>
            <consortium name="EnsemblMetazoa"/>
        </authorList>
    </citation>
    <scope>IDENTIFICATION</scope>
</reference>
<dbReference type="CTD" id="20203266"/>
<comment type="subcellular location">
    <subcellularLocation>
        <location evidence="1">Mitochondrion outer membrane</location>
        <topology evidence="1">Multi-pass membrane protein</topology>
    </subcellularLocation>
</comment>
<accession>T1F367</accession>
<dbReference type="GO" id="GO:0005741">
    <property type="term" value="C:mitochondrial outer membrane"/>
    <property type="evidence" value="ECO:0000318"/>
    <property type="project" value="GO_Central"/>
</dbReference>
<evidence type="ECO:0000313" key="6">
    <source>
        <dbReference type="EMBL" id="ESO07241.1"/>
    </source>
</evidence>
<dbReference type="KEGG" id="hro:HELRODRAFT_170561"/>
<dbReference type="PANTHER" id="PTHR21346">
    <property type="entry name" value="FUN14 DOMAIN CONTAINING"/>
    <property type="match status" value="1"/>
</dbReference>
<dbReference type="AlphaFoldDB" id="T1F367"/>
<sequence length="183" mass="19789">MAQQGFNDYLRSDKGSPRSVIMISAHGDVRSPTKDVQVKQEDLDLILNEAKRGLDKFSSSSNNNPNAWMNEILNEVTKSSPAKQVAIGGISGWCSGYLIGKVGKIALIAVGGSFIILQLAHNQGLIQINWNAIESKVNSTQKEMKKSIDKNLPGLIESAKDFGLKYLYLSGSFCAGLLLGICS</sequence>
<comment type="similarity">
    <text evidence="2">Belongs to the FUN14 family.</text>
</comment>
<proteinExistence type="inferred from homology"/>
<evidence type="ECO:0008006" key="9">
    <source>
        <dbReference type="Google" id="ProtNLM"/>
    </source>
</evidence>
<dbReference type="EnsemblMetazoa" id="HelroT170561">
    <property type="protein sequence ID" value="HelroP170561"/>
    <property type="gene ID" value="HelroG170561"/>
</dbReference>
<evidence type="ECO:0000313" key="8">
    <source>
        <dbReference type="Proteomes" id="UP000015101"/>
    </source>
</evidence>
<dbReference type="InterPro" id="IPR007014">
    <property type="entry name" value="FUN14"/>
</dbReference>
<evidence type="ECO:0000256" key="1">
    <source>
        <dbReference type="ARBA" id="ARBA00004374"/>
    </source>
</evidence>
<name>T1F367_HELRO</name>
<dbReference type="STRING" id="6412.T1F367"/>
<evidence type="ECO:0000256" key="5">
    <source>
        <dbReference type="ARBA" id="ARBA00023136"/>
    </source>
</evidence>
<dbReference type="GO" id="GO:0000422">
    <property type="term" value="P:autophagy of mitochondrion"/>
    <property type="evidence" value="ECO:0000318"/>
    <property type="project" value="GO_Central"/>
</dbReference>
<dbReference type="OMA" id="AAPSFKM"/>
<reference evidence="6 8" key="2">
    <citation type="journal article" date="2013" name="Nature">
        <title>Insights into bilaterian evolution from three spiralian genomes.</title>
        <authorList>
            <person name="Simakov O."/>
            <person name="Marletaz F."/>
            <person name="Cho S.J."/>
            <person name="Edsinger-Gonzales E."/>
            <person name="Havlak P."/>
            <person name="Hellsten U."/>
            <person name="Kuo D.H."/>
            <person name="Larsson T."/>
            <person name="Lv J."/>
            <person name="Arendt D."/>
            <person name="Savage R."/>
            <person name="Osoegawa K."/>
            <person name="de Jong P."/>
            <person name="Grimwood J."/>
            <person name="Chapman J.A."/>
            <person name="Shapiro H."/>
            <person name="Aerts A."/>
            <person name="Otillar R.P."/>
            <person name="Terry A.Y."/>
            <person name="Boore J.L."/>
            <person name="Grigoriev I.V."/>
            <person name="Lindberg D.R."/>
            <person name="Seaver E.C."/>
            <person name="Weisblat D.A."/>
            <person name="Putnam N.H."/>
            <person name="Rokhsar D.S."/>
        </authorList>
    </citation>
    <scope>NUCLEOTIDE SEQUENCE</scope>
</reference>
<dbReference type="eggNOG" id="KOG4099">
    <property type="taxonomic scope" value="Eukaryota"/>
</dbReference>
<evidence type="ECO:0000313" key="7">
    <source>
        <dbReference type="EnsemblMetazoa" id="HelroP170561"/>
    </source>
</evidence>
<dbReference type="RefSeq" id="XP_009014619.1">
    <property type="nucleotide sequence ID" value="XM_009016371.1"/>
</dbReference>
<dbReference type="InParanoid" id="T1F367"/>
<dbReference type="GeneID" id="20203266"/>
<dbReference type="PANTHER" id="PTHR21346:SF0">
    <property type="entry name" value="RE45833P"/>
    <property type="match status" value="1"/>
</dbReference>
<dbReference type="HOGENOM" id="CLU_095425_2_0_1"/>
<keyword evidence="5" id="KW-0472">Membrane</keyword>
<keyword evidence="4" id="KW-1133">Transmembrane helix</keyword>
<keyword evidence="8" id="KW-1185">Reference proteome</keyword>
<dbReference type="EMBL" id="KB096222">
    <property type="protein sequence ID" value="ESO07241.1"/>
    <property type="molecule type" value="Genomic_DNA"/>
</dbReference>
<evidence type="ECO:0000256" key="4">
    <source>
        <dbReference type="ARBA" id="ARBA00022989"/>
    </source>
</evidence>
<dbReference type="Pfam" id="PF04930">
    <property type="entry name" value="FUN14"/>
    <property type="match status" value="1"/>
</dbReference>
<protein>
    <recommendedName>
        <fullName evidence="9">FUN14 domain-containing protein</fullName>
    </recommendedName>
</protein>
<keyword evidence="3" id="KW-0812">Transmembrane</keyword>
<dbReference type="Proteomes" id="UP000015101">
    <property type="component" value="Unassembled WGS sequence"/>
</dbReference>
<evidence type="ECO:0000256" key="3">
    <source>
        <dbReference type="ARBA" id="ARBA00022692"/>
    </source>
</evidence>
<evidence type="ECO:0000256" key="2">
    <source>
        <dbReference type="ARBA" id="ARBA00009160"/>
    </source>
</evidence>
<dbReference type="EMBL" id="AMQM01003591">
    <property type="status" value="NOT_ANNOTATED_CDS"/>
    <property type="molecule type" value="Genomic_DNA"/>
</dbReference>
<gene>
    <name evidence="7" type="primary">20203266</name>
    <name evidence="6" type="ORF">HELRODRAFT_170561</name>
</gene>
<dbReference type="OrthoDB" id="163794at2759"/>